<dbReference type="EMBL" id="JABFAB010000010">
    <property type="protein sequence ID" value="MBA0661223.1"/>
    <property type="molecule type" value="Genomic_DNA"/>
</dbReference>
<comment type="caution">
    <text evidence="1">The sequence shown here is derived from an EMBL/GenBank/DDBJ whole genome shotgun (WGS) entry which is preliminary data.</text>
</comment>
<sequence length="23" mass="2703">MPIVMALLMIMRSKTLRNLQKNT</sequence>
<proteinExistence type="predicted"/>
<dbReference type="Proteomes" id="UP000593573">
    <property type="component" value="Unassembled WGS sequence"/>
</dbReference>
<reference evidence="1 2" key="1">
    <citation type="journal article" date="2019" name="Genome Biol. Evol.">
        <title>Insights into the evolution of the New World diploid cottons (Gossypium, subgenus Houzingenia) based on genome sequencing.</title>
        <authorList>
            <person name="Grover C.E."/>
            <person name="Arick M.A. 2nd"/>
            <person name="Thrash A."/>
            <person name="Conover J.L."/>
            <person name="Sanders W.S."/>
            <person name="Peterson D.G."/>
            <person name="Frelichowski J.E."/>
            <person name="Scheffler J.A."/>
            <person name="Scheffler B.E."/>
            <person name="Wendel J.F."/>
        </authorList>
    </citation>
    <scope>NUCLEOTIDE SEQUENCE [LARGE SCALE GENOMIC DNA]</scope>
    <source>
        <strain evidence="1">57</strain>
        <tissue evidence="1">Leaf</tissue>
    </source>
</reference>
<dbReference type="AlphaFoldDB" id="A0A7J8VEZ9"/>
<name>A0A7J8VEZ9_9ROSI</name>
<organism evidence="1 2">
    <name type="scientific">Gossypium klotzschianum</name>
    <dbReference type="NCBI Taxonomy" id="34286"/>
    <lineage>
        <taxon>Eukaryota</taxon>
        <taxon>Viridiplantae</taxon>
        <taxon>Streptophyta</taxon>
        <taxon>Embryophyta</taxon>
        <taxon>Tracheophyta</taxon>
        <taxon>Spermatophyta</taxon>
        <taxon>Magnoliopsida</taxon>
        <taxon>eudicotyledons</taxon>
        <taxon>Gunneridae</taxon>
        <taxon>Pentapetalae</taxon>
        <taxon>rosids</taxon>
        <taxon>malvids</taxon>
        <taxon>Malvales</taxon>
        <taxon>Malvaceae</taxon>
        <taxon>Malvoideae</taxon>
        <taxon>Gossypium</taxon>
    </lineage>
</organism>
<accession>A0A7J8VEZ9</accession>
<evidence type="ECO:0000313" key="2">
    <source>
        <dbReference type="Proteomes" id="UP000593573"/>
    </source>
</evidence>
<protein>
    <submittedName>
        <fullName evidence="1">Uncharacterized protein</fullName>
    </submittedName>
</protein>
<keyword evidence="2" id="KW-1185">Reference proteome</keyword>
<evidence type="ECO:0000313" key="1">
    <source>
        <dbReference type="EMBL" id="MBA0661223.1"/>
    </source>
</evidence>
<gene>
    <name evidence="1" type="ORF">Goklo_005541</name>
</gene>